<organism evidence="1 2">
    <name type="scientific">Catharanthus roseus</name>
    <name type="common">Madagascar periwinkle</name>
    <name type="synonym">Vinca rosea</name>
    <dbReference type="NCBI Taxonomy" id="4058"/>
    <lineage>
        <taxon>Eukaryota</taxon>
        <taxon>Viridiplantae</taxon>
        <taxon>Streptophyta</taxon>
        <taxon>Embryophyta</taxon>
        <taxon>Tracheophyta</taxon>
        <taxon>Spermatophyta</taxon>
        <taxon>Magnoliopsida</taxon>
        <taxon>eudicotyledons</taxon>
        <taxon>Gunneridae</taxon>
        <taxon>Pentapetalae</taxon>
        <taxon>asterids</taxon>
        <taxon>lamiids</taxon>
        <taxon>Gentianales</taxon>
        <taxon>Apocynaceae</taxon>
        <taxon>Rauvolfioideae</taxon>
        <taxon>Vinceae</taxon>
        <taxon>Catharanthinae</taxon>
        <taxon>Catharanthus</taxon>
    </lineage>
</organism>
<evidence type="ECO:0000313" key="2">
    <source>
        <dbReference type="Proteomes" id="UP001060085"/>
    </source>
</evidence>
<accession>A0ACC0B0C4</accession>
<sequence length="140" mass="15175">MNPNHAIYSSNATVSSQCKCGALGCRCKNCQVNQEEGDCVRGVTCYAQGFASWFSGSVFLLSSKLECHKRLLLELSSHMQMRMNKSSSTTATTISMFMLLNSVLKSSANSSKASGYAGASTLKFNKLSVLSLVMECDRQC</sequence>
<proteinExistence type="predicted"/>
<protein>
    <submittedName>
        <fullName evidence="1">Uncharacterized protein</fullName>
    </submittedName>
</protein>
<evidence type="ECO:0000313" key="1">
    <source>
        <dbReference type="EMBL" id="KAI5666262.1"/>
    </source>
</evidence>
<name>A0ACC0B0C4_CATRO</name>
<dbReference type="Proteomes" id="UP001060085">
    <property type="component" value="Linkage Group LG04"/>
</dbReference>
<reference evidence="2" key="1">
    <citation type="journal article" date="2023" name="Nat. Plants">
        <title>Single-cell RNA sequencing provides a high-resolution roadmap for understanding the multicellular compartmentation of specialized metabolism.</title>
        <authorList>
            <person name="Sun S."/>
            <person name="Shen X."/>
            <person name="Li Y."/>
            <person name="Li Y."/>
            <person name="Wang S."/>
            <person name="Li R."/>
            <person name="Zhang H."/>
            <person name="Shen G."/>
            <person name="Guo B."/>
            <person name="Wei J."/>
            <person name="Xu J."/>
            <person name="St-Pierre B."/>
            <person name="Chen S."/>
            <person name="Sun C."/>
        </authorList>
    </citation>
    <scope>NUCLEOTIDE SEQUENCE [LARGE SCALE GENOMIC DNA]</scope>
</reference>
<keyword evidence="2" id="KW-1185">Reference proteome</keyword>
<comment type="caution">
    <text evidence="1">The sequence shown here is derived from an EMBL/GenBank/DDBJ whole genome shotgun (WGS) entry which is preliminary data.</text>
</comment>
<dbReference type="EMBL" id="CM044704">
    <property type="protein sequence ID" value="KAI5666262.1"/>
    <property type="molecule type" value="Genomic_DNA"/>
</dbReference>
<gene>
    <name evidence="1" type="ORF">M9H77_16115</name>
</gene>